<gene>
    <name evidence="2" type="ORF">HUE57_17165</name>
</gene>
<accession>A0A6N0HZN7</accession>
<proteinExistence type="predicted"/>
<dbReference type="RefSeq" id="WP_174673589.1">
    <property type="nucleotide sequence ID" value="NZ_CP054491.1"/>
</dbReference>
<dbReference type="EMBL" id="CP054491">
    <property type="protein sequence ID" value="QKQ27818.1"/>
    <property type="molecule type" value="Genomic_DNA"/>
</dbReference>
<feature type="transmembrane region" description="Helical" evidence="1">
    <location>
        <begin position="17"/>
        <end position="36"/>
    </location>
</feature>
<keyword evidence="3" id="KW-1185">Reference proteome</keyword>
<evidence type="ECO:0000256" key="1">
    <source>
        <dbReference type="SAM" id="Phobius"/>
    </source>
</evidence>
<evidence type="ECO:0000313" key="2">
    <source>
        <dbReference type="EMBL" id="QKQ27818.1"/>
    </source>
</evidence>
<feature type="transmembrane region" description="Helical" evidence="1">
    <location>
        <begin position="74"/>
        <end position="95"/>
    </location>
</feature>
<dbReference type="KEGG" id="rev:HUE57_17165"/>
<name>A0A6N0HZN7_9GAMM</name>
<feature type="transmembrane region" description="Helical" evidence="1">
    <location>
        <begin position="101"/>
        <end position="121"/>
    </location>
</feature>
<keyword evidence="1" id="KW-0812">Transmembrane</keyword>
<dbReference type="AlphaFoldDB" id="A0A6N0HZN7"/>
<organism evidence="2 3">
    <name type="scientific">Candidatus Reidiella endopervernicosa</name>
    <dbReference type="NCBI Taxonomy" id="2738883"/>
    <lineage>
        <taxon>Bacteria</taxon>
        <taxon>Pseudomonadati</taxon>
        <taxon>Pseudomonadota</taxon>
        <taxon>Gammaproteobacteria</taxon>
        <taxon>Candidatus Reidiella</taxon>
    </lineage>
</organism>
<evidence type="ECO:0000313" key="3">
    <source>
        <dbReference type="Proteomes" id="UP000509658"/>
    </source>
</evidence>
<keyword evidence="1" id="KW-0472">Membrane</keyword>
<protein>
    <submittedName>
        <fullName evidence="2">Uncharacterized protein</fullName>
    </submittedName>
</protein>
<keyword evidence="1" id="KW-1133">Transmembrane helix</keyword>
<reference evidence="2 3" key="1">
    <citation type="submission" date="2020-05" db="EMBL/GenBank/DDBJ databases">
        <title>Horizontal transmission and recombination maintain forever young bacterial symbiont genomes.</title>
        <authorList>
            <person name="Russell S.L."/>
            <person name="Pepper-Tunick E."/>
            <person name="Svedberg J."/>
            <person name="Byrne A."/>
            <person name="Ruelas Castillo J."/>
            <person name="Vollmers C."/>
            <person name="Beinart R.A."/>
            <person name="Corbett-Detig R."/>
        </authorList>
    </citation>
    <scope>NUCLEOTIDE SEQUENCE [LARGE SCALE GENOMIC DNA]</scope>
    <source>
        <strain evidence="2">Santa_Monica_outfall</strain>
    </source>
</reference>
<sequence>MMFDTIMIASDMTRKKFVLWFLGSVVGVVILNRVLAMNFGDTYLYVSIFVSVVVVSVFTLLFYLRASYLGASKLLAVIPVVSLVLSDKFIITLGFEVGAVYIIYVLPGIHMLLILFLLFYLEKTSQ</sequence>
<feature type="transmembrane region" description="Helical" evidence="1">
    <location>
        <begin position="42"/>
        <end position="62"/>
    </location>
</feature>
<dbReference type="Proteomes" id="UP000509658">
    <property type="component" value="Chromosome"/>
</dbReference>